<name>A0ABR1J574_9AGAR</name>
<evidence type="ECO:0000313" key="3">
    <source>
        <dbReference type="Proteomes" id="UP001498398"/>
    </source>
</evidence>
<comment type="caution">
    <text evidence="2">The sequence shown here is derived from an EMBL/GenBank/DDBJ whole genome shotgun (WGS) entry which is preliminary data.</text>
</comment>
<keyword evidence="3" id="KW-1185">Reference proteome</keyword>
<reference evidence="2 3" key="1">
    <citation type="submission" date="2024-01" db="EMBL/GenBank/DDBJ databases">
        <title>A draft genome for the cacao thread blight pathogen Marasmiellus scandens.</title>
        <authorList>
            <person name="Baruah I.K."/>
            <person name="Leung J."/>
            <person name="Bukari Y."/>
            <person name="Amoako-Attah I."/>
            <person name="Meinhardt L.W."/>
            <person name="Bailey B.A."/>
            <person name="Cohen S.P."/>
        </authorList>
    </citation>
    <scope>NUCLEOTIDE SEQUENCE [LARGE SCALE GENOMIC DNA]</scope>
    <source>
        <strain evidence="2 3">GH-19</strain>
    </source>
</reference>
<sequence length="174" mass="19705">MKPLDNETQADWIKRVGLAELFGNAELSEKEWLVLNTSRQALSNHIHNPKRTKRQRTSRETQAESTSKKQAIGETINTNTICPTLWDLTEGVKGIFLPKESRVIEWKGSKGTTLKTCAPTILVDGVNILQEEQEHIAHIANTYGFLEGTNEHVIFLHPETPDLHSTIRFHLSQN</sequence>
<evidence type="ECO:0000256" key="1">
    <source>
        <dbReference type="SAM" id="MobiDB-lite"/>
    </source>
</evidence>
<gene>
    <name evidence="2" type="ORF">VKT23_014048</name>
</gene>
<proteinExistence type="predicted"/>
<accession>A0ABR1J574</accession>
<dbReference type="EMBL" id="JBANRG010000040">
    <property type="protein sequence ID" value="KAK7447790.1"/>
    <property type="molecule type" value="Genomic_DNA"/>
</dbReference>
<feature type="region of interest" description="Disordered" evidence="1">
    <location>
        <begin position="43"/>
        <end position="71"/>
    </location>
</feature>
<evidence type="ECO:0000313" key="2">
    <source>
        <dbReference type="EMBL" id="KAK7447790.1"/>
    </source>
</evidence>
<dbReference type="Proteomes" id="UP001498398">
    <property type="component" value="Unassembled WGS sequence"/>
</dbReference>
<feature type="compositionally biased region" description="Basic residues" evidence="1">
    <location>
        <begin position="47"/>
        <end position="56"/>
    </location>
</feature>
<protein>
    <submittedName>
        <fullName evidence="2">Uncharacterized protein</fullName>
    </submittedName>
</protein>
<organism evidence="2 3">
    <name type="scientific">Marasmiellus scandens</name>
    <dbReference type="NCBI Taxonomy" id="2682957"/>
    <lineage>
        <taxon>Eukaryota</taxon>
        <taxon>Fungi</taxon>
        <taxon>Dikarya</taxon>
        <taxon>Basidiomycota</taxon>
        <taxon>Agaricomycotina</taxon>
        <taxon>Agaricomycetes</taxon>
        <taxon>Agaricomycetidae</taxon>
        <taxon>Agaricales</taxon>
        <taxon>Marasmiineae</taxon>
        <taxon>Omphalotaceae</taxon>
        <taxon>Marasmiellus</taxon>
    </lineage>
</organism>